<proteinExistence type="predicted"/>
<gene>
    <name evidence="2" type="primary">badR</name>
    <name evidence="2" type="ORF">PIGHUM_03574</name>
</gene>
<sequence length="153" mass="16707">MPTPKGKKAPARTAAGELLTDLVLQVFKANTTLETAAPAVIQDDRINSPKWQILGAIRHEGKTAAQLGRELGMSRQITLWNARSLAGDGLIAFEANPNHQRAQLATLTDEGREVLEKLTANQVAWINELSGGFDQEQLSVALRTLQALCERLR</sequence>
<dbReference type="GO" id="GO:0006950">
    <property type="term" value="P:response to stress"/>
    <property type="evidence" value="ECO:0007669"/>
    <property type="project" value="TreeGrafter"/>
</dbReference>
<dbReference type="EMBL" id="UWPJ01000027">
    <property type="protein sequence ID" value="VCU71489.1"/>
    <property type="molecule type" value="Genomic_DNA"/>
</dbReference>
<dbReference type="SMART" id="SM00347">
    <property type="entry name" value="HTH_MARR"/>
    <property type="match status" value="1"/>
</dbReference>
<dbReference type="Gene3D" id="1.10.10.10">
    <property type="entry name" value="Winged helix-like DNA-binding domain superfamily/Winged helix DNA-binding domain"/>
    <property type="match status" value="1"/>
</dbReference>
<dbReference type="InterPro" id="IPR039422">
    <property type="entry name" value="MarR/SlyA-like"/>
</dbReference>
<dbReference type="PANTHER" id="PTHR33164">
    <property type="entry name" value="TRANSCRIPTIONAL REGULATOR, MARR FAMILY"/>
    <property type="match status" value="1"/>
</dbReference>
<dbReference type="AlphaFoldDB" id="A0A3P4B5B4"/>
<dbReference type="Pfam" id="PF12802">
    <property type="entry name" value="MarR_2"/>
    <property type="match status" value="1"/>
</dbReference>
<dbReference type="InterPro" id="IPR036388">
    <property type="entry name" value="WH-like_DNA-bd_sf"/>
</dbReference>
<reference evidence="2 3" key="1">
    <citation type="submission" date="2018-10" db="EMBL/GenBank/DDBJ databases">
        <authorList>
            <person name="Criscuolo A."/>
        </authorList>
    </citation>
    <scope>NUCLEOTIDE SEQUENCE [LARGE SCALE GENOMIC DNA]</scope>
    <source>
        <strain evidence="2">DnA1</strain>
    </source>
</reference>
<dbReference type="SUPFAM" id="SSF46785">
    <property type="entry name" value="Winged helix' DNA-binding domain"/>
    <property type="match status" value="1"/>
</dbReference>
<dbReference type="PROSITE" id="PS50995">
    <property type="entry name" value="HTH_MARR_2"/>
    <property type="match status" value="1"/>
</dbReference>
<dbReference type="InterPro" id="IPR036390">
    <property type="entry name" value="WH_DNA-bd_sf"/>
</dbReference>
<evidence type="ECO:0000313" key="3">
    <source>
        <dbReference type="Proteomes" id="UP000277294"/>
    </source>
</evidence>
<dbReference type="RefSeq" id="WP_124081087.1">
    <property type="nucleotide sequence ID" value="NZ_UWPJ01000027.1"/>
</dbReference>
<dbReference type="Proteomes" id="UP000277294">
    <property type="component" value="Unassembled WGS sequence"/>
</dbReference>
<protein>
    <submittedName>
        <fullName evidence="2">Transcriptional activatory protein BadR</fullName>
    </submittedName>
</protein>
<dbReference type="GO" id="GO:0003700">
    <property type="term" value="F:DNA-binding transcription factor activity"/>
    <property type="evidence" value="ECO:0007669"/>
    <property type="project" value="InterPro"/>
</dbReference>
<evidence type="ECO:0000313" key="2">
    <source>
        <dbReference type="EMBL" id="VCU71489.1"/>
    </source>
</evidence>
<dbReference type="PANTHER" id="PTHR33164:SF43">
    <property type="entry name" value="HTH-TYPE TRANSCRIPTIONAL REPRESSOR YETL"/>
    <property type="match status" value="1"/>
</dbReference>
<dbReference type="OrthoDB" id="5511415at2"/>
<name>A0A3P4B5B4_9BURK</name>
<feature type="domain" description="HTH marR-type" evidence="1">
    <location>
        <begin position="19"/>
        <end position="153"/>
    </location>
</feature>
<evidence type="ECO:0000259" key="1">
    <source>
        <dbReference type="PROSITE" id="PS50995"/>
    </source>
</evidence>
<keyword evidence="3" id="KW-1185">Reference proteome</keyword>
<dbReference type="InterPro" id="IPR000835">
    <property type="entry name" value="HTH_MarR-typ"/>
</dbReference>
<organism evidence="2 3">
    <name type="scientific">Pigmentiphaga humi</name>
    <dbReference type="NCBI Taxonomy" id="2478468"/>
    <lineage>
        <taxon>Bacteria</taxon>
        <taxon>Pseudomonadati</taxon>
        <taxon>Pseudomonadota</taxon>
        <taxon>Betaproteobacteria</taxon>
        <taxon>Burkholderiales</taxon>
        <taxon>Alcaligenaceae</taxon>
        <taxon>Pigmentiphaga</taxon>
    </lineage>
</organism>
<accession>A0A3P4B5B4</accession>